<keyword evidence="2" id="KW-0808">Transferase</keyword>
<proteinExistence type="predicted"/>
<reference evidence="2 3" key="1">
    <citation type="submission" date="2020-08" db="EMBL/GenBank/DDBJ databases">
        <title>Genomic Encyclopedia of Type Strains, Phase IV (KMG-IV): sequencing the most valuable type-strain genomes for metagenomic binning, comparative biology and taxonomic classification.</title>
        <authorList>
            <person name="Goeker M."/>
        </authorList>
    </citation>
    <scope>NUCLEOTIDE SEQUENCE [LARGE SCALE GENOMIC DNA]</scope>
    <source>
        <strain evidence="2 3">DSM 24661</strain>
    </source>
</reference>
<dbReference type="InterPro" id="IPR037522">
    <property type="entry name" value="HD_GYP_dom"/>
</dbReference>
<evidence type="ECO:0000313" key="3">
    <source>
        <dbReference type="Proteomes" id="UP000559117"/>
    </source>
</evidence>
<dbReference type="InterPro" id="IPR006675">
    <property type="entry name" value="HDIG_dom"/>
</dbReference>
<sequence length="418" mass="48497">MWERHINPLNVIKSLSMALELLSSHLSFHHWRVAMIAMEIAEEMKLSYEDSALLLQAALLHDIGAAPSWNIRMKLRLKSQTYKEKKIENRYIEHAYKGYEFLKGSDRFSNIAKIILHHHESWRDSKNDKNIPIQSRILHLADWVDLAIDSERNVLLQAECIRNDVKKMSGRLFMPELVTAFLAASGKESFWLNIVNKFYAETFFEHNEYYRMTMPYTEEDIIDIAGIYANIIDEASGFTYNHSRSVSKIAVFLAEERGFSENEIKDIMIAGLLHDIGKLSIPNSVLEKPSGLNDEEFALMRQHTYYTYRILEQIDGFEQIAQWAAYHHEYLDGSGYPFHYTAENLPMGSRIMAVADIFVALREDRPYRKGLSEDKILTIMREMVNNNKIDKRLVKIISQNYKIVSFLVKGSGTGQDIR</sequence>
<gene>
    <name evidence="2" type="ORF">HNR32_000479</name>
</gene>
<dbReference type="PANTHER" id="PTHR43155:SF1">
    <property type="entry name" value="3'3'-CGAMP-SPECIFIC PHOSPHODIESTERASE 1"/>
    <property type="match status" value="1"/>
</dbReference>
<keyword evidence="3" id="KW-1185">Reference proteome</keyword>
<organism evidence="2 3">
    <name type="scientific">Pectinatus brassicae</name>
    <dbReference type="NCBI Taxonomy" id="862415"/>
    <lineage>
        <taxon>Bacteria</taxon>
        <taxon>Bacillati</taxon>
        <taxon>Bacillota</taxon>
        <taxon>Negativicutes</taxon>
        <taxon>Selenomonadales</taxon>
        <taxon>Selenomonadaceae</taxon>
        <taxon>Pectinatus</taxon>
    </lineage>
</organism>
<dbReference type="Proteomes" id="UP000559117">
    <property type="component" value="Unassembled WGS sequence"/>
</dbReference>
<dbReference type="NCBIfam" id="TIGR00277">
    <property type="entry name" value="HDIG"/>
    <property type="match status" value="1"/>
</dbReference>
<evidence type="ECO:0000313" key="2">
    <source>
        <dbReference type="EMBL" id="MBB5335358.1"/>
    </source>
</evidence>
<dbReference type="RefSeq" id="WP_183859265.1">
    <property type="nucleotide sequence ID" value="NZ_JACHFH010000004.1"/>
</dbReference>
<comment type="caution">
    <text evidence="2">The sequence shown here is derived from an EMBL/GenBank/DDBJ whole genome shotgun (WGS) entry which is preliminary data.</text>
</comment>
<dbReference type="GO" id="GO:0016740">
    <property type="term" value="F:transferase activity"/>
    <property type="evidence" value="ECO:0007669"/>
    <property type="project" value="UniProtKB-KW"/>
</dbReference>
<dbReference type="Pfam" id="PF13487">
    <property type="entry name" value="HD_5"/>
    <property type="match status" value="1"/>
</dbReference>
<dbReference type="Pfam" id="PF01966">
    <property type="entry name" value="HD"/>
    <property type="match status" value="1"/>
</dbReference>
<evidence type="ECO:0000259" key="1">
    <source>
        <dbReference type="PROSITE" id="PS51832"/>
    </source>
</evidence>
<protein>
    <submittedName>
        <fullName evidence="2">Putative nucleotidyltransferase with HDIG domain</fullName>
    </submittedName>
</protein>
<dbReference type="PROSITE" id="PS51832">
    <property type="entry name" value="HD_GYP"/>
    <property type="match status" value="2"/>
</dbReference>
<dbReference type="SMART" id="SM00471">
    <property type="entry name" value="HDc"/>
    <property type="match status" value="2"/>
</dbReference>
<dbReference type="InterPro" id="IPR003607">
    <property type="entry name" value="HD/PDEase_dom"/>
</dbReference>
<dbReference type="InterPro" id="IPR006674">
    <property type="entry name" value="HD_domain"/>
</dbReference>
<dbReference type="EMBL" id="JACHFH010000004">
    <property type="protein sequence ID" value="MBB5335358.1"/>
    <property type="molecule type" value="Genomic_DNA"/>
</dbReference>
<name>A0A840UKX0_9FIRM</name>
<dbReference type="AlphaFoldDB" id="A0A840UKX0"/>
<dbReference type="PANTHER" id="PTHR43155">
    <property type="entry name" value="CYCLIC DI-GMP PHOSPHODIESTERASE PA4108-RELATED"/>
    <property type="match status" value="1"/>
</dbReference>
<accession>A0A840UKX0</accession>
<dbReference type="Gene3D" id="1.10.3210.10">
    <property type="entry name" value="Hypothetical protein af1432"/>
    <property type="match status" value="2"/>
</dbReference>
<feature type="domain" description="HD-GYP" evidence="1">
    <location>
        <begin position="217"/>
        <end position="412"/>
    </location>
</feature>
<feature type="domain" description="HD-GYP" evidence="1">
    <location>
        <begin position="4"/>
        <end position="197"/>
    </location>
</feature>
<dbReference type="CDD" id="cd00077">
    <property type="entry name" value="HDc"/>
    <property type="match status" value="2"/>
</dbReference>
<dbReference type="SUPFAM" id="SSF109604">
    <property type="entry name" value="HD-domain/PDEase-like"/>
    <property type="match status" value="2"/>
</dbReference>